<reference evidence="1 2" key="1">
    <citation type="submission" date="2021-09" db="EMBL/GenBank/DDBJ databases">
        <title>Genomic insights and catalytic innovation underlie evolution of tropane alkaloids biosynthesis.</title>
        <authorList>
            <person name="Wang Y.-J."/>
            <person name="Tian T."/>
            <person name="Huang J.-P."/>
            <person name="Huang S.-X."/>
        </authorList>
    </citation>
    <scope>NUCLEOTIDE SEQUENCE [LARGE SCALE GENOMIC DNA]</scope>
    <source>
        <strain evidence="1">KIB-2018</strain>
        <tissue evidence="1">Leaf</tissue>
    </source>
</reference>
<proteinExistence type="predicted"/>
<keyword evidence="2" id="KW-1185">Reference proteome</keyword>
<dbReference type="AlphaFoldDB" id="A0AAV8U411"/>
<accession>A0AAV8U411</accession>
<evidence type="ECO:0000313" key="1">
    <source>
        <dbReference type="EMBL" id="KAJ8772638.1"/>
    </source>
</evidence>
<evidence type="ECO:0000313" key="2">
    <source>
        <dbReference type="Proteomes" id="UP001159364"/>
    </source>
</evidence>
<name>A0AAV8U411_9ROSI</name>
<gene>
    <name evidence="1" type="ORF">K2173_027815</name>
</gene>
<comment type="caution">
    <text evidence="1">The sequence shown here is derived from an EMBL/GenBank/DDBJ whole genome shotgun (WGS) entry which is preliminary data.</text>
</comment>
<organism evidence="1 2">
    <name type="scientific">Erythroxylum novogranatense</name>
    <dbReference type="NCBI Taxonomy" id="1862640"/>
    <lineage>
        <taxon>Eukaryota</taxon>
        <taxon>Viridiplantae</taxon>
        <taxon>Streptophyta</taxon>
        <taxon>Embryophyta</taxon>
        <taxon>Tracheophyta</taxon>
        <taxon>Spermatophyta</taxon>
        <taxon>Magnoliopsida</taxon>
        <taxon>eudicotyledons</taxon>
        <taxon>Gunneridae</taxon>
        <taxon>Pentapetalae</taxon>
        <taxon>rosids</taxon>
        <taxon>fabids</taxon>
        <taxon>Malpighiales</taxon>
        <taxon>Erythroxylaceae</taxon>
        <taxon>Erythroxylum</taxon>
    </lineage>
</organism>
<protein>
    <submittedName>
        <fullName evidence="1">Uncharacterized protein</fullName>
    </submittedName>
</protein>
<dbReference type="Proteomes" id="UP001159364">
    <property type="component" value="Linkage Group LG02"/>
</dbReference>
<dbReference type="EMBL" id="JAIWQS010000002">
    <property type="protein sequence ID" value="KAJ8772638.1"/>
    <property type="molecule type" value="Genomic_DNA"/>
</dbReference>
<sequence>METNYSTRCIRVFKASSKYNYGPKPARRKRLWIEVHLLWNKYKHHGKLIQLFPTPITNTKSKV</sequence>